<feature type="transmembrane region" description="Helical" evidence="7">
    <location>
        <begin position="765"/>
        <end position="787"/>
    </location>
</feature>
<dbReference type="OrthoDB" id="10255969at2759"/>
<dbReference type="PANTHER" id="PTHR43038">
    <property type="entry name" value="ATP-BINDING CASSETTE, SUB-FAMILY H, MEMBER 1"/>
    <property type="match status" value="1"/>
</dbReference>
<dbReference type="InterPro" id="IPR017871">
    <property type="entry name" value="ABC_transporter-like_CS"/>
</dbReference>
<keyword evidence="3" id="KW-0547">Nucleotide-binding</keyword>
<dbReference type="Pfam" id="PF12698">
    <property type="entry name" value="ABC2_membrane_3"/>
    <property type="match status" value="1"/>
</dbReference>
<evidence type="ECO:0000256" key="2">
    <source>
        <dbReference type="ARBA" id="ARBA00022692"/>
    </source>
</evidence>
<feature type="domain" description="ABC transporter" evidence="8">
    <location>
        <begin position="30"/>
        <end position="260"/>
    </location>
</feature>
<evidence type="ECO:0000256" key="6">
    <source>
        <dbReference type="ARBA" id="ARBA00023136"/>
    </source>
</evidence>
<protein>
    <submittedName>
        <fullName evidence="10">Uncharacterized protein</fullName>
    </submittedName>
</protein>
<evidence type="ECO:0000256" key="4">
    <source>
        <dbReference type="ARBA" id="ARBA00022840"/>
    </source>
</evidence>
<keyword evidence="11" id="KW-1185">Reference proteome</keyword>
<evidence type="ECO:0000256" key="1">
    <source>
        <dbReference type="ARBA" id="ARBA00004141"/>
    </source>
</evidence>
<dbReference type="GO" id="GO:0005524">
    <property type="term" value="F:ATP binding"/>
    <property type="evidence" value="ECO:0007669"/>
    <property type="project" value="UniProtKB-KW"/>
</dbReference>
<evidence type="ECO:0000256" key="3">
    <source>
        <dbReference type="ARBA" id="ARBA00022741"/>
    </source>
</evidence>
<dbReference type="AlphaFoldDB" id="A0A6H5IJA1"/>
<dbReference type="Proteomes" id="UP000479190">
    <property type="component" value="Unassembled WGS sequence"/>
</dbReference>
<dbReference type="InterPro" id="IPR003593">
    <property type="entry name" value="AAA+_ATPase"/>
</dbReference>
<dbReference type="GO" id="GO:0016887">
    <property type="term" value="F:ATP hydrolysis activity"/>
    <property type="evidence" value="ECO:0007669"/>
    <property type="project" value="InterPro"/>
</dbReference>
<evidence type="ECO:0000259" key="8">
    <source>
        <dbReference type="PROSITE" id="PS50893"/>
    </source>
</evidence>
<dbReference type="Gene3D" id="3.40.50.300">
    <property type="entry name" value="P-loop containing nucleotide triphosphate hydrolases"/>
    <property type="match status" value="1"/>
</dbReference>
<feature type="transmembrane region" description="Helical" evidence="7">
    <location>
        <begin position="674"/>
        <end position="699"/>
    </location>
</feature>
<dbReference type="InterPro" id="IPR003439">
    <property type="entry name" value="ABC_transporter-like_ATP-bd"/>
</dbReference>
<feature type="domain" description="ABC transmembrane type-2" evidence="9">
    <location>
        <begin position="562"/>
        <end position="790"/>
    </location>
</feature>
<dbReference type="InterPro" id="IPR013525">
    <property type="entry name" value="ABC2_TM"/>
</dbReference>
<reference evidence="10 11" key="1">
    <citation type="submission" date="2020-02" db="EMBL/GenBank/DDBJ databases">
        <authorList>
            <person name="Ferguson B K."/>
        </authorList>
    </citation>
    <scope>NUCLEOTIDE SEQUENCE [LARGE SCALE GENOMIC DNA]</scope>
</reference>
<feature type="transmembrane region" description="Helical" evidence="7">
    <location>
        <begin position="705"/>
        <end position="725"/>
    </location>
</feature>
<name>A0A6H5IJA1_9HYME</name>
<keyword evidence="5 7" id="KW-1133">Transmembrane helix</keyword>
<dbReference type="GO" id="GO:0016020">
    <property type="term" value="C:membrane"/>
    <property type="evidence" value="ECO:0007669"/>
    <property type="project" value="UniProtKB-SubCell"/>
</dbReference>
<keyword evidence="4" id="KW-0067">ATP-binding</keyword>
<feature type="transmembrane region" description="Helical" evidence="7">
    <location>
        <begin position="732"/>
        <end position="753"/>
    </location>
</feature>
<evidence type="ECO:0000259" key="9">
    <source>
        <dbReference type="PROSITE" id="PS51012"/>
    </source>
</evidence>
<dbReference type="PROSITE" id="PS50893">
    <property type="entry name" value="ABC_TRANSPORTER_2"/>
    <property type="match status" value="1"/>
</dbReference>
<dbReference type="EMBL" id="CADCXV010000868">
    <property type="protein sequence ID" value="CAB0037804.1"/>
    <property type="molecule type" value="Genomic_DNA"/>
</dbReference>
<comment type="subcellular location">
    <subcellularLocation>
        <location evidence="1">Membrane</location>
        <topology evidence="1">Multi-pass membrane protein</topology>
    </subcellularLocation>
</comment>
<sequence>MHTISNQFSNQQILEKDLNANNMDQQAIVVRFAKKRYGKNLPCVLDGLNMTVPRGCIYGLLGSSGCGKTTLLSCVVGVRKIDSGDIWVLGGRPGDLSSGIPGPRVGYMPQDISLVGEFSIIGALYYFGRINGLDDHIIDERFDFFSDLLDLPPKDRLVKNLSGGQQRRVSFAAALIHKPELLILDEPTVGLDPVLREKIWQFLVKLTKEENTAVVITTHYIEETRLANKIGLMRNGQLLAETSPNELLSSFHCSTLEEAFLQLSRRQNEEGVKGVDNEAFEGDEAAQPASANSQKLRPLIRYNPLDILKARALFKAIWDMIPFNLRKQRKFWSNPINPKTFRALLIKNCLQFLRHPGYEFSGLNLSYSCKIINNCTTILFAFVFPVIQTTLFFYAVGRDPQGVVVGVVNEEAGNCDWGKNQGQVIYNATRGTCDYRDLSCRFLYGFNESIMVKRYFDTIEDAKQAVTKGQSSAVMHFAKNFSRALQMRRDVSAINSNQMTDEQIYASDIRTMLDMGGKIRRIILSRSLYTIRKKFDYHALIDRQIGLFLETSLMKRFIEVHGDIVASCKYPRQIVEVPVAFEEPIFGRLDQRYSDFIAPGFILTIVFFLSTAVSAAIIIQDRAEGVWDRSLVQGVTTREILFSHIITQSFMIIIQVTMVLCVVFLHFRMDCKGSLLVVIFLTLEVSFSGMCYGFLISTLCNSHTVANFIATGSFYPIILLSGSLWPAEGMPTFLRLISLTLPTTIPSYAFRALVDKGMLVNEPEVYSGFIVASIWIVIYIGTCLYSLKRATN</sequence>
<dbReference type="PROSITE" id="PS51012">
    <property type="entry name" value="ABC_TM2"/>
    <property type="match status" value="1"/>
</dbReference>
<feature type="transmembrane region" description="Helical" evidence="7">
    <location>
        <begin position="640"/>
        <end position="667"/>
    </location>
</feature>
<feature type="transmembrane region" description="Helical" evidence="7">
    <location>
        <begin position="596"/>
        <end position="620"/>
    </location>
</feature>
<dbReference type="SUPFAM" id="SSF52540">
    <property type="entry name" value="P-loop containing nucleoside triphosphate hydrolases"/>
    <property type="match status" value="1"/>
</dbReference>
<feature type="transmembrane region" description="Helical" evidence="7">
    <location>
        <begin position="378"/>
        <end position="396"/>
    </location>
</feature>
<dbReference type="GO" id="GO:0140359">
    <property type="term" value="F:ABC-type transporter activity"/>
    <property type="evidence" value="ECO:0007669"/>
    <property type="project" value="InterPro"/>
</dbReference>
<dbReference type="InterPro" id="IPR047817">
    <property type="entry name" value="ABC2_TM_bact-type"/>
</dbReference>
<dbReference type="SMART" id="SM00382">
    <property type="entry name" value="AAA"/>
    <property type="match status" value="1"/>
</dbReference>
<evidence type="ECO:0000256" key="5">
    <source>
        <dbReference type="ARBA" id="ARBA00022989"/>
    </source>
</evidence>
<dbReference type="Pfam" id="PF00005">
    <property type="entry name" value="ABC_tran"/>
    <property type="match status" value="1"/>
</dbReference>
<organism evidence="10 11">
    <name type="scientific">Trichogramma brassicae</name>
    <dbReference type="NCBI Taxonomy" id="86971"/>
    <lineage>
        <taxon>Eukaryota</taxon>
        <taxon>Metazoa</taxon>
        <taxon>Ecdysozoa</taxon>
        <taxon>Arthropoda</taxon>
        <taxon>Hexapoda</taxon>
        <taxon>Insecta</taxon>
        <taxon>Pterygota</taxon>
        <taxon>Neoptera</taxon>
        <taxon>Endopterygota</taxon>
        <taxon>Hymenoptera</taxon>
        <taxon>Apocrita</taxon>
        <taxon>Proctotrupomorpha</taxon>
        <taxon>Chalcidoidea</taxon>
        <taxon>Trichogrammatidae</taxon>
        <taxon>Trichogramma</taxon>
    </lineage>
</organism>
<proteinExistence type="predicted"/>
<accession>A0A6H5IJA1</accession>
<dbReference type="PROSITE" id="PS00211">
    <property type="entry name" value="ABC_TRANSPORTER_1"/>
    <property type="match status" value="1"/>
</dbReference>
<evidence type="ECO:0000313" key="10">
    <source>
        <dbReference type="EMBL" id="CAB0037804.1"/>
    </source>
</evidence>
<evidence type="ECO:0000313" key="11">
    <source>
        <dbReference type="Proteomes" id="UP000479190"/>
    </source>
</evidence>
<keyword evidence="6 7" id="KW-0472">Membrane</keyword>
<dbReference type="InterPro" id="IPR027417">
    <property type="entry name" value="P-loop_NTPase"/>
</dbReference>
<dbReference type="PANTHER" id="PTHR43038:SF2">
    <property type="entry name" value="RH61964P"/>
    <property type="match status" value="1"/>
</dbReference>
<evidence type="ECO:0000256" key="7">
    <source>
        <dbReference type="SAM" id="Phobius"/>
    </source>
</evidence>
<gene>
    <name evidence="10" type="ORF">TBRA_LOCUS9615</name>
</gene>
<keyword evidence="2 7" id="KW-0812">Transmembrane</keyword>